<sequence length="95" mass="10675">MYLFSLNAVSKTSNADFREGEEVPFIVYIDFADLFGAEQLAKVFVMREGFRDVKIEKRKHVDNRTLSEGQGGLAQDPKVQEALAKGYCVQAFSAH</sequence>
<keyword evidence="2" id="KW-1185">Reference proteome</keyword>
<evidence type="ECO:0000313" key="2">
    <source>
        <dbReference type="Proteomes" id="UP000321039"/>
    </source>
</evidence>
<reference evidence="1 2" key="1">
    <citation type="submission" date="2019-08" db="EMBL/GenBank/DDBJ databases">
        <title>Parahaliea maris sp. nov., isolated from the surface seawater.</title>
        <authorList>
            <person name="Liu Y."/>
        </authorList>
    </citation>
    <scope>NUCLEOTIDE SEQUENCE [LARGE SCALE GENOMIC DNA]</scope>
    <source>
        <strain evidence="1 2">HSLHS9</strain>
    </source>
</reference>
<evidence type="ECO:0000313" key="1">
    <source>
        <dbReference type="EMBL" id="TXS94125.1"/>
    </source>
</evidence>
<dbReference type="RefSeq" id="WP_148068467.1">
    <property type="nucleotide sequence ID" value="NZ_VRZA01000003.1"/>
</dbReference>
<dbReference type="EMBL" id="VRZA01000003">
    <property type="protein sequence ID" value="TXS94125.1"/>
    <property type="molecule type" value="Genomic_DNA"/>
</dbReference>
<dbReference type="Proteomes" id="UP000321039">
    <property type="component" value="Unassembled WGS sequence"/>
</dbReference>
<accession>A0A5C8ZZW1</accession>
<organism evidence="1 2">
    <name type="scientific">Parahaliea maris</name>
    <dbReference type="NCBI Taxonomy" id="2716870"/>
    <lineage>
        <taxon>Bacteria</taxon>
        <taxon>Pseudomonadati</taxon>
        <taxon>Pseudomonadota</taxon>
        <taxon>Gammaproteobacteria</taxon>
        <taxon>Cellvibrionales</taxon>
        <taxon>Halieaceae</taxon>
        <taxon>Parahaliea</taxon>
    </lineage>
</organism>
<comment type="caution">
    <text evidence="1">The sequence shown here is derived from an EMBL/GenBank/DDBJ whole genome shotgun (WGS) entry which is preliminary data.</text>
</comment>
<gene>
    <name evidence="1" type="ORF">FV139_11000</name>
</gene>
<protein>
    <submittedName>
        <fullName evidence="1">Uncharacterized protein</fullName>
    </submittedName>
</protein>
<dbReference type="AlphaFoldDB" id="A0A5C8ZZW1"/>
<proteinExistence type="predicted"/>
<name>A0A5C8ZZW1_9GAMM</name>